<dbReference type="EMBL" id="JADQDN010000007">
    <property type="protein sequence ID" value="MBF9197305.1"/>
    <property type="molecule type" value="Genomic_DNA"/>
</dbReference>
<comment type="subcellular location">
    <subcellularLocation>
        <location evidence="1 9">Cell membrane</location>
        <topology evidence="1 9">Multi-pass membrane protein</topology>
    </subcellularLocation>
</comment>
<keyword evidence="8 9" id="KW-0472">Membrane</keyword>
<dbReference type="PANTHER" id="PTHR43386:SF1">
    <property type="entry name" value="D,D-DIPEPTIDE TRANSPORT SYSTEM PERMEASE PROTEIN DDPC-RELATED"/>
    <property type="match status" value="1"/>
</dbReference>
<evidence type="ECO:0000256" key="5">
    <source>
        <dbReference type="ARBA" id="ARBA00022856"/>
    </source>
</evidence>
<keyword evidence="4 9" id="KW-0812">Transmembrane</keyword>
<feature type="transmembrane region" description="Helical" evidence="9">
    <location>
        <begin position="155"/>
        <end position="185"/>
    </location>
</feature>
<proteinExistence type="inferred from homology"/>
<reference evidence="11 12" key="1">
    <citation type="submission" date="2020-11" db="EMBL/GenBank/DDBJ databases">
        <authorList>
            <person name="Kim M.K."/>
        </authorList>
    </citation>
    <scope>NUCLEOTIDE SEQUENCE [LARGE SCALE GENOMIC DNA]</scope>
    <source>
        <strain evidence="11 12">BT290</strain>
    </source>
</reference>
<evidence type="ECO:0000256" key="9">
    <source>
        <dbReference type="RuleBase" id="RU363032"/>
    </source>
</evidence>
<feature type="transmembrane region" description="Helical" evidence="9">
    <location>
        <begin position="272"/>
        <end position="292"/>
    </location>
</feature>
<dbReference type="Gene3D" id="1.10.3720.10">
    <property type="entry name" value="MetI-like"/>
    <property type="match status" value="1"/>
</dbReference>
<keyword evidence="2 9" id="KW-0813">Transport</keyword>
<dbReference type="InterPro" id="IPR050366">
    <property type="entry name" value="BP-dependent_transpt_permease"/>
</dbReference>
<evidence type="ECO:0000256" key="1">
    <source>
        <dbReference type="ARBA" id="ARBA00004651"/>
    </source>
</evidence>
<sequence length="303" mass="31983">MTGLNTIGRSLLRDDANIPVKYSQVSRQATSAGHVLRILRSIKPGLVLSWLVMGVVVFWALFPQWFTSYSATVGVARQQLRAPSADHWLGTDALGRDLLARIIYGAGNSLSGALVAVGVGLMVGTTLGIVAGSARGRIDGAIMRGVDVLLSIPQLLLSLSIVILLGFGIVNAAIAVGITSIASFARLARSEVVRVRASDYVEAAFGSGGTFSRVLLRHILPNSLTSVIAFAALQLGWAILTISTLGFLGYGAPPPTPEWGLLIAEGRNYLARAWWLTTIPGIVVILVVLSANRISQSFGKAKA</sequence>
<keyword evidence="3" id="KW-1003">Cell membrane</keyword>
<dbReference type="RefSeq" id="WP_196264669.1">
    <property type="nucleotide sequence ID" value="NZ_JADQDN010000007.1"/>
</dbReference>
<evidence type="ECO:0000313" key="11">
    <source>
        <dbReference type="EMBL" id="MBF9197305.1"/>
    </source>
</evidence>
<comment type="caution">
    <text evidence="11">The sequence shown here is derived from an EMBL/GenBank/DDBJ whole genome shotgun (WGS) entry which is preliminary data.</text>
</comment>
<dbReference type="SUPFAM" id="SSF161098">
    <property type="entry name" value="MetI-like"/>
    <property type="match status" value="1"/>
</dbReference>
<name>A0ABS0HUY0_9HYPH</name>
<keyword evidence="12" id="KW-1185">Reference proteome</keyword>
<evidence type="ECO:0000256" key="3">
    <source>
        <dbReference type="ARBA" id="ARBA00022475"/>
    </source>
</evidence>
<evidence type="ECO:0000256" key="7">
    <source>
        <dbReference type="ARBA" id="ARBA00022989"/>
    </source>
</evidence>
<dbReference type="Pfam" id="PF00528">
    <property type="entry name" value="BPD_transp_1"/>
    <property type="match status" value="1"/>
</dbReference>
<accession>A0ABS0HUY0</accession>
<protein>
    <submittedName>
        <fullName evidence="11">ABC transporter permease</fullName>
    </submittedName>
</protein>
<evidence type="ECO:0000313" key="12">
    <source>
        <dbReference type="Proteomes" id="UP000611708"/>
    </source>
</evidence>
<dbReference type="CDD" id="cd06261">
    <property type="entry name" value="TM_PBP2"/>
    <property type="match status" value="1"/>
</dbReference>
<feature type="transmembrane region" description="Helical" evidence="9">
    <location>
        <begin position="228"/>
        <end position="252"/>
    </location>
</feature>
<keyword evidence="7 9" id="KW-1133">Transmembrane helix</keyword>
<evidence type="ECO:0000256" key="4">
    <source>
        <dbReference type="ARBA" id="ARBA00022692"/>
    </source>
</evidence>
<dbReference type="InterPro" id="IPR035906">
    <property type="entry name" value="MetI-like_sf"/>
</dbReference>
<dbReference type="Proteomes" id="UP000611708">
    <property type="component" value="Unassembled WGS sequence"/>
</dbReference>
<organism evidence="11 12">
    <name type="scientific">Microvirga terrestris</name>
    <dbReference type="NCBI Taxonomy" id="2791024"/>
    <lineage>
        <taxon>Bacteria</taxon>
        <taxon>Pseudomonadati</taxon>
        <taxon>Pseudomonadota</taxon>
        <taxon>Alphaproteobacteria</taxon>
        <taxon>Hyphomicrobiales</taxon>
        <taxon>Methylobacteriaceae</taxon>
        <taxon>Microvirga</taxon>
    </lineage>
</organism>
<keyword evidence="5" id="KW-0571">Peptide transport</keyword>
<evidence type="ECO:0000256" key="2">
    <source>
        <dbReference type="ARBA" id="ARBA00022448"/>
    </source>
</evidence>
<feature type="transmembrane region" description="Helical" evidence="9">
    <location>
        <begin position="46"/>
        <end position="66"/>
    </location>
</feature>
<feature type="transmembrane region" description="Helical" evidence="9">
    <location>
        <begin position="113"/>
        <end position="134"/>
    </location>
</feature>
<gene>
    <name evidence="11" type="ORF">I2H36_14760</name>
</gene>
<evidence type="ECO:0000259" key="10">
    <source>
        <dbReference type="PROSITE" id="PS50928"/>
    </source>
</evidence>
<evidence type="ECO:0000256" key="8">
    <source>
        <dbReference type="ARBA" id="ARBA00023136"/>
    </source>
</evidence>
<comment type="similarity">
    <text evidence="9">Belongs to the binding-protein-dependent transport system permease family.</text>
</comment>
<keyword evidence="6" id="KW-0653">Protein transport</keyword>
<feature type="domain" description="ABC transmembrane type-1" evidence="10">
    <location>
        <begin position="106"/>
        <end position="295"/>
    </location>
</feature>
<dbReference type="InterPro" id="IPR000515">
    <property type="entry name" value="MetI-like"/>
</dbReference>
<dbReference type="PANTHER" id="PTHR43386">
    <property type="entry name" value="OLIGOPEPTIDE TRANSPORT SYSTEM PERMEASE PROTEIN APPC"/>
    <property type="match status" value="1"/>
</dbReference>
<evidence type="ECO:0000256" key="6">
    <source>
        <dbReference type="ARBA" id="ARBA00022927"/>
    </source>
</evidence>
<dbReference type="PROSITE" id="PS50928">
    <property type="entry name" value="ABC_TM1"/>
    <property type="match status" value="1"/>
</dbReference>